<reference evidence="3" key="2">
    <citation type="submission" date="2017-02" db="UniProtKB">
        <authorList>
            <consortium name="WormBaseParasite"/>
        </authorList>
    </citation>
    <scope>IDENTIFICATION</scope>
</reference>
<sequence length="166" mass="17732">MGNSQSYDVTNVHRRDSGHLGETAGTVKPLGYDTLPGLGAGEVGIGIPADADDDDGEVRVHEKQENKSPKSSSGHRESSATKQLQKEGENTTEVHKQPAVCAEENEALSDVAHGMTEIALEVGVKYNHNDVTIFAKFGPLMSAWVSTMLLSFPGAGTFCFLSRCLN</sequence>
<evidence type="ECO:0000313" key="2">
    <source>
        <dbReference type="Proteomes" id="UP000035642"/>
    </source>
</evidence>
<organism evidence="2 3">
    <name type="scientific">Angiostrongylus cantonensis</name>
    <name type="common">Rat lungworm</name>
    <dbReference type="NCBI Taxonomy" id="6313"/>
    <lineage>
        <taxon>Eukaryota</taxon>
        <taxon>Metazoa</taxon>
        <taxon>Ecdysozoa</taxon>
        <taxon>Nematoda</taxon>
        <taxon>Chromadorea</taxon>
        <taxon>Rhabditida</taxon>
        <taxon>Rhabditina</taxon>
        <taxon>Rhabditomorpha</taxon>
        <taxon>Strongyloidea</taxon>
        <taxon>Metastrongylidae</taxon>
        <taxon>Angiostrongylus</taxon>
    </lineage>
</organism>
<dbReference type="WBParaSite" id="ACAC_0000104501-mRNA-1">
    <property type="protein sequence ID" value="ACAC_0000104501-mRNA-1"/>
    <property type="gene ID" value="ACAC_0000104501"/>
</dbReference>
<accession>A0A0K0CUW2</accession>
<feature type="compositionally biased region" description="Basic and acidic residues" evidence="1">
    <location>
        <begin position="57"/>
        <end position="96"/>
    </location>
</feature>
<reference evidence="2" key="1">
    <citation type="submission" date="2012-09" db="EMBL/GenBank/DDBJ databases">
        <authorList>
            <person name="Martin A.A."/>
        </authorList>
    </citation>
    <scope>NUCLEOTIDE SEQUENCE</scope>
</reference>
<keyword evidence="2" id="KW-1185">Reference proteome</keyword>
<proteinExistence type="predicted"/>
<name>A0A0K0CUW2_ANGCA</name>
<feature type="region of interest" description="Disordered" evidence="1">
    <location>
        <begin position="1"/>
        <end position="99"/>
    </location>
</feature>
<dbReference type="AlphaFoldDB" id="A0A0K0CUW2"/>
<protein>
    <submittedName>
        <fullName evidence="3">Uncharacterized protein</fullName>
    </submittedName>
</protein>
<dbReference type="Proteomes" id="UP000035642">
    <property type="component" value="Unassembled WGS sequence"/>
</dbReference>
<evidence type="ECO:0000256" key="1">
    <source>
        <dbReference type="SAM" id="MobiDB-lite"/>
    </source>
</evidence>
<evidence type="ECO:0000313" key="3">
    <source>
        <dbReference type="WBParaSite" id="ACAC_0000104501-mRNA-1"/>
    </source>
</evidence>